<feature type="compositionally biased region" description="Low complexity" evidence="1">
    <location>
        <begin position="102"/>
        <end position="113"/>
    </location>
</feature>
<protein>
    <submittedName>
        <fullName evidence="2">Uncharacterized protein</fullName>
    </submittedName>
</protein>
<name>A0A4Z2I931_9TELE</name>
<feature type="region of interest" description="Disordered" evidence="1">
    <location>
        <begin position="49"/>
        <end position="113"/>
    </location>
</feature>
<evidence type="ECO:0000256" key="1">
    <source>
        <dbReference type="SAM" id="MobiDB-lite"/>
    </source>
</evidence>
<gene>
    <name evidence="2" type="ORF">EYF80_015248</name>
</gene>
<organism evidence="2 3">
    <name type="scientific">Liparis tanakae</name>
    <name type="common">Tanaka's snailfish</name>
    <dbReference type="NCBI Taxonomy" id="230148"/>
    <lineage>
        <taxon>Eukaryota</taxon>
        <taxon>Metazoa</taxon>
        <taxon>Chordata</taxon>
        <taxon>Craniata</taxon>
        <taxon>Vertebrata</taxon>
        <taxon>Euteleostomi</taxon>
        <taxon>Actinopterygii</taxon>
        <taxon>Neopterygii</taxon>
        <taxon>Teleostei</taxon>
        <taxon>Neoteleostei</taxon>
        <taxon>Acanthomorphata</taxon>
        <taxon>Eupercaria</taxon>
        <taxon>Perciformes</taxon>
        <taxon>Cottioidei</taxon>
        <taxon>Cottales</taxon>
        <taxon>Liparidae</taxon>
        <taxon>Liparis</taxon>
    </lineage>
</organism>
<sequence length="113" mass="12145">MAGELIRPQLVFTAHWRARKDSYLQPLEDLAPPLVARRGDEGLEDVAARGVGSQRQEVSGGQSAQAAEEERALLELGERLDQPGTVVTDGGQRHLEKEEQSRAAATPTSTAAS</sequence>
<comment type="caution">
    <text evidence="2">The sequence shown here is derived from an EMBL/GenBank/DDBJ whole genome shotgun (WGS) entry which is preliminary data.</text>
</comment>
<evidence type="ECO:0000313" key="3">
    <source>
        <dbReference type="Proteomes" id="UP000314294"/>
    </source>
</evidence>
<dbReference type="Proteomes" id="UP000314294">
    <property type="component" value="Unassembled WGS sequence"/>
</dbReference>
<feature type="compositionally biased region" description="Basic and acidic residues" evidence="1">
    <location>
        <begin position="68"/>
        <end position="81"/>
    </location>
</feature>
<proteinExistence type="predicted"/>
<dbReference type="EMBL" id="SRLO01000113">
    <property type="protein sequence ID" value="TNN74468.1"/>
    <property type="molecule type" value="Genomic_DNA"/>
</dbReference>
<evidence type="ECO:0000313" key="2">
    <source>
        <dbReference type="EMBL" id="TNN74468.1"/>
    </source>
</evidence>
<accession>A0A4Z2I931</accession>
<reference evidence="2 3" key="1">
    <citation type="submission" date="2019-03" db="EMBL/GenBank/DDBJ databases">
        <title>First draft genome of Liparis tanakae, snailfish: a comprehensive survey of snailfish specific genes.</title>
        <authorList>
            <person name="Kim W."/>
            <person name="Song I."/>
            <person name="Jeong J.-H."/>
            <person name="Kim D."/>
            <person name="Kim S."/>
            <person name="Ryu S."/>
            <person name="Song J.Y."/>
            <person name="Lee S.K."/>
        </authorList>
    </citation>
    <scope>NUCLEOTIDE SEQUENCE [LARGE SCALE GENOMIC DNA]</scope>
    <source>
        <tissue evidence="2">Muscle</tissue>
    </source>
</reference>
<feature type="compositionally biased region" description="Basic and acidic residues" evidence="1">
    <location>
        <begin position="91"/>
        <end position="101"/>
    </location>
</feature>
<dbReference type="AlphaFoldDB" id="A0A4Z2I931"/>
<keyword evidence="3" id="KW-1185">Reference proteome</keyword>